<evidence type="ECO:0000256" key="2">
    <source>
        <dbReference type="ARBA" id="ARBA00022448"/>
    </source>
</evidence>
<dbReference type="GO" id="GO:0000972">
    <property type="term" value="P:transcription-dependent tethering of RNA polymerase II gene DNA at nuclear periphery"/>
    <property type="evidence" value="ECO:0007669"/>
    <property type="project" value="TreeGrafter"/>
</dbReference>
<sequence>MSASQTIDLLHACKEIYERDTLIPDLDIVGTKLTGTLLGAGSAEQVFEKQHVFELPPALVERTKLAGDQVRMGFLRDIGYVWVAIDRDLALLEFEGSGRIVRLEMPETVQYCAAFVPAVGAFSANARYLLAVATTGAVTLYAFIYPQQSATLDNTVVDATVRASGATARQAHAWPPTSGRNASSSRFVLSETGLSAALPSGATVTQLVTTDTGRLFAGLTNGALLELIYTTDAGSTLTDGLLATFRSTEQRALGNAALGHARLIDRTSIPILSSVPFIGSLVAQRPIKQCVYDETRGLLYTLHEDDRISPHLLDGSCVHSFQRLKPYTSLATDLKGLLPEETRIVQISPITRRESASLCLQAMLENGYLVYFGLSTALPLRESLQMEPELIRDFVATGRSGGANGTSLDKVSLAKARLAYRDCRRPLEVARTTQGGRCASFYSSRGVLLASFYDELGTRTRVYGAAQELAPQTRAPRTLVQELVDLLPREQPDAQVVEVAEYTPSDTAPLILADCLSASPPLYQYIRGPRTIVVVTTAAIVSYRVLAPAHRVGQLIARPAELARFRETFDITEYQCMLLHAAVESVLSTGLPTAQECAALFFQGMKAPSCTQHIALRRYVARVLSYLSVYPYWRGVSSGGTGPEPEKGGSKRPQSRAFAFLQRLPVDDAGRTTTRSSSKPAPKARAVSVSHFQTRSTAASLLGATAGLSSGAGAATVTSLIWSSEDLAHVADRLRALHAFIGAHAGEIAAYDASVNPSESFGVVYQCIWNIQQTVRFLSLALQPAHLVYTGGVFNRFAREHGKPILFQGGRGGSGTKTTEPAGQYCELLTVAGFFEPDAKVMIDEVLRVLSVGEMVPAARGSLLCATTIRKAIGANFMDQLQMECPDLFNVYSTRLSVLRQLEGTRTLPPELRTKQIREALSRMLAVPQAIDPVEPVIVTLRSLDQYASAVLLLLRSTTAEEVKICDAFLTENKDQLSQLALIHAHSGHPGHTGTQSAALSGQLFSNTAKTLSQTLEQALLTNRDQAFGYYRSISLPPASTQLIERFREVREGLRDGSVCFPFVIENGFSQILQKESILAGLDSDVFRLAILKVCRVYSRALDLVLDGYLLAGIEDQLVAAQQRTGTGVTASGVGAGAGSAHGLVLAVIESAVRHSLSRVWQYQLYAFLYFYYYTCACLLKALRDGAPTHTATYGATGDVIFVLKTVQTRAEQALVLISSPFIEEFLHAHDYMLHARFLERRKRQLEASTILYRRATAQKQPALFPSIYNGTVRNDFLTLEERIDLLNEASARLEYALLADARGSAYGLQGSSAGPSIGIGTATSLTTNRIGSTTTGPTINMQDKVYPVYANPEGIEDLQATPQHLLKAIKDALTAASVQLLLLQRVRRLPDDGREKYAAELDTEGLLSMSVMRTKVINPLKFCDMAVYMLLSNQMNANCRAELANQWIGALTGKLGGFSYTETQLIAESPGGPGLLRASGMGDEDVLAANSVIRAAQVLRFILGMCASTEHTLQPGDYTIPLAVLALIVTSNYREYDVRNPYDHIARYFVETLFAPGGPAIRENVVLANILSGIDLVWKVLAPYEALPPGGMNTQNLMEALPIPDLGRCSLLYLSRVLGHYGLALVARARALNNMVADPLAQIVNLETIQHHARQILER</sequence>
<reference evidence="5 6" key="1">
    <citation type="submission" date="2019-05" db="EMBL/GenBank/DDBJ databases">
        <title>The compact genome of Giardia muris reveals important steps in the evolution of intestinal protozoan parasites.</title>
        <authorList>
            <person name="Xu F."/>
            <person name="Jimenez-Gonzalez A."/>
            <person name="Einarsson E."/>
            <person name="Astvaldsson A."/>
            <person name="Peirasmaki D."/>
            <person name="Eckmann L."/>
            <person name="Andersson J.O."/>
            <person name="Svard S.G."/>
            <person name="Jerlstrom-Hultqvist J."/>
        </authorList>
    </citation>
    <scope>NUCLEOTIDE SEQUENCE [LARGE SCALE GENOMIC DNA]</scope>
    <source>
        <strain evidence="5 6">Roberts-Thomson</strain>
    </source>
</reference>
<dbReference type="InterPro" id="IPR014908">
    <property type="entry name" value="Nucleoporin_Nup133/Nup155_N"/>
</dbReference>
<comment type="caution">
    <text evidence="5">The sequence shown here is derived from an EMBL/GenBank/DDBJ whole genome shotgun (WGS) entry which is preliminary data.</text>
</comment>
<proteinExistence type="predicted"/>
<organism evidence="5 6">
    <name type="scientific">Giardia muris</name>
    <dbReference type="NCBI Taxonomy" id="5742"/>
    <lineage>
        <taxon>Eukaryota</taxon>
        <taxon>Metamonada</taxon>
        <taxon>Diplomonadida</taxon>
        <taxon>Hexamitidae</taxon>
        <taxon>Giardiinae</taxon>
        <taxon>Giardia</taxon>
    </lineage>
</organism>
<gene>
    <name evidence="5" type="ORF">GMRT_14271</name>
</gene>
<dbReference type="PANTHER" id="PTHR10350:SF6">
    <property type="entry name" value="NUCLEAR PORE COMPLEX PROTEIN NUP155"/>
    <property type="match status" value="1"/>
</dbReference>
<dbReference type="Proteomes" id="UP000315496">
    <property type="component" value="Chromosome 1"/>
</dbReference>
<name>A0A4Z1T3G3_GIAMU</name>
<evidence type="ECO:0000259" key="4">
    <source>
        <dbReference type="Pfam" id="PF08801"/>
    </source>
</evidence>
<dbReference type="GO" id="GO:0006606">
    <property type="term" value="P:protein import into nucleus"/>
    <property type="evidence" value="ECO:0007669"/>
    <property type="project" value="TreeGrafter"/>
</dbReference>
<keyword evidence="6" id="KW-1185">Reference proteome</keyword>
<dbReference type="VEuPathDB" id="GiardiaDB:GMRT_14271"/>
<dbReference type="GO" id="GO:0044611">
    <property type="term" value="C:nuclear pore inner ring"/>
    <property type="evidence" value="ECO:0007669"/>
    <property type="project" value="TreeGrafter"/>
</dbReference>
<evidence type="ECO:0000313" key="5">
    <source>
        <dbReference type="EMBL" id="TNJ30188.1"/>
    </source>
</evidence>
<dbReference type="GO" id="GO:0017056">
    <property type="term" value="F:structural constituent of nuclear pore"/>
    <property type="evidence" value="ECO:0007669"/>
    <property type="project" value="InterPro"/>
</dbReference>
<dbReference type="PANTHER" id="PTHR10350">
    <property type="entry name" value="NUCLEAR PORE COMPLEX PROTEIN NUP155"/>
    <property type="match status" value="1"/>
</dbReference>
<dbReference type="GO" id="GO:0006405">
    <property type="term" value="P:RNA export from nucleus"/>
    <property type="evidence" value="ECO:0007669"/>
    <property type="project" value="TreeGrafter"/>
</dbReference>
<dbReference type="OrthoDB" id="338970at2759"/>
<dbReference type="Pfam" id="PF08801">
    <property type="entry name" value="Nucleoporin_N"/>
    <property type="match status" value="1"/>
</dbReference>
<evidence type="ECO:0000313" key="6">
    <source>
        <dbReference type="Proteomes" id="UP000315496"/>
    </source>
</evidence>
<accession>A0A4Z1T3G3</accession>
<keyword evidence="2" id="KW-0813">Transport</keyword>
<dbReference type="GO" id="GO:0036228">
    <property type="term" value="P:protein localization to nuclear inner membrane"/>
    <property type="evidence" value="ECO:0007669"/>
    <property type="project" value="TreeGrafter"/>
</dbReference>
<comment type="subcellular location">
    <subcellularLocation>
        <location evidence="1">Nucleus</location>
    </subcellularLocation>
</comment>
<dbReference type="Gene3D" id="1.25.40.440">
    <property type="entry name" value="Nucleoporin, helical domain, central subdomain"/>
    <property type="match status" value="1"/>
</dbReference>
<protein>
    <submittedName>
        <fullName evidence="5">Nuclear pore complex subunit</fullName>
    </submittedName>
</protein>
<keyword evidence="3" id="KW-0539">Nucleus</keyword>
<feature type="domain" description="Nucleoporin Nup133/Nup155-like N-terminal" evidence="4">
    <location>
        <begin position="47"/>
        <end position="379"/>
    </location>
</feature>
<dbReference type="InterPro" id="IPR042537">
    <property type="entry name" value="Nucleoporin_Nup155_C_2"/>
</dbReference>
<evidence type="ECO:0000256" key="3">
    <source>
        <dbReference type="ARBA" id="ARBA00023242"/>
    </source>
</evidence>
<evidence type="ECO:0000256" key="1">
    <source>
        <dbReference type="ARBA" id="ARBA00004123"/>
    </source>
</evidence>
<dbReference type="InterPro" id="IPR004870">
    <property type="entry name" value="Nucleoporin_Nup155"/>
</dbReference>
<dbReference type="EMBL" id="VDLU01000001">
    <property type="protein sequence ID" value="TNJ30188.1"/>
    <property type="molecule type" value="Genomic_DNA"/>
</dbReference>